<dbReference type="AlphaFoldDB" id="A0A1H6NP97"/>
<keyword evidence="2" id="KW-1185">Reference proteome</keyword>
<dbReference type="Proteomes" id="UP000199125">
    <property type="component" value="Unassembled WGS sequence"/>
</dbReference>
<dbReference type="RefSeq" id="WP_073063740.1">
    <property type="nucleotide sequence ID" value="NZ_FNXG01000009.1"/>
</dbReference>
<evidence type="ECO:0000313" key="2">
    <source>
        <dbReference type="Proteomes" id="UP000199125"/>
    </source>
</evidence>
<accession>A0A1H6NP97</accession>
<proteinExistence type="predicted"/>
<reference evidence="2" key="1">
    <citation type="submission" date="2016-10" db="EMBL/GenBank/DDBJ databases">
        <authorList>
            <person name="Varghese N."/>
            <person name="Submissions S."/>
        </authorList>
    </citation>
    <scope>NUCLEOTIDE SEQUENCE [LARGE SCALE GENOMIC DNA]</scope>
    <source>
        <strain evidence="2">DSM 11593</strain>
    </source>
</reference>
<protein>
    <submittedName>
        <fullName evidence="1">Uncharacterized protein</fullName>
    </submittedName>
</protein>
<dbReference type="OrthoDB" id="2077946at2"/>
<dbReference type="EMBL" id="FNXG01000009">
    <property type="protein sequence ID" value="SEI12420.1"/>
    <property type="molecule type" value="Genomic_DNA"/>
</dbReference>
<evidence type="ECO:0000313" key="1">
    <source>
        <dbReference type="EMBL" id="SEI12420.1"/>
    </source>
</evidence>
<organism evidence="1 2">
    <name type="scientific">Paracoccus alkenifer</name>
    <dbReference type="NCBI Taxonomy" id="65735"/>
    <lineage>
        <taxon>Bacteria</taxon>
        <taxon>Pseudomonadati</taxon>
        <taxon>Pseudomonadota</taxon>
        <taxon>Alphaproteobacteria</taxon>
        <taxon>Rhodobacterales</taxon>
        <taxon>Paracoccaceae</taxon>
        <taxon>Paracoccus</taxon>
    </lineage>
</organism>
<sequence>MTGRQDLSDAEWAVISGIFYILRTRAAWPYNIDEVLEALADACRTEADPRLSELRRRRAG</sequence>
<name>A0A1H6NP97_9RHOB</name>
<gene>
    <name evidence="1" type="ORF">SAMN04488075_3100</name>
</gene>